<feature type="transmembrane region" description="Helical" evidence="1">
    <location>
        <begin position="18"/>
        <end position="38"/>
    </location>
</feature>
<evidence type="ECO:0000313" key="3">
    <source>
        <dbReference type="WBParaSite" id="Hba_05561"/>
    </source>
</evidence>
<keyword evidence="1" id="KW-1133">Transmembrane helix</keyword>
<evidence type="ECO:0000256" key="1">
    <source>
        <dbReference type="SAM" id="Phobius"/>
    </source>
</evidence>
<proteinExistence type="predicted"/>
<reference evidence="3" key="1">
    <citation type="submission" date="2016-11" db="UniProtKB">
        <authorList>
            <consortium name="WormBaseParasite"/>
        </authorList>
    </citation>
    <scope>IDENTIFICATION</scope>
</reference>
<name>A0A1I7WKI6_HETBA</name>
<protein>
    <submittedName>
        <fullName evidence="3">Uncharacterized protein</fullName>
    </submittedName>
</protein>
<keyword evidence="1" id="KW-0812">Transmembrane</keyword>
<dbReference type="WBParaSite" id="Hba_05561">
    <property type="protein sequence ID" value="Hba_05561"/>
    <property type="gene ID" value="Hba_05561"/>
</dbReference>
<dbReference type="Proteomes" id="UP000095283">
    <property type="component" value="Unplaced"/>
</dbReference>
<dbReference type="AlphaFoldDB" id="A0A1I7WKI6"/>
<keyword evidence="2" id="KW-1185">Reference proteome</keyword>
<sequence>MFQTITNGLLKQRMRRYYFTKTISLILIFINFRMRIFINFLTVDMGLLKLDGILKINSKINVNQTNKKFYYIVNGVDKNSNQVYEENNIDIPIGKYDLNELYK</sequence>
<keyword evidence="1" id="KW-0472">Membrane</keyword>
<accession>A0A1I7WKI6</accession>
<organism evidence="2 3">
    <name type="scientific">Heterorhabditis bacteriophora</name>
    <name type="common">Entomopathogenic nematode worm</name>
    <dbReference type="NCBI Taxonomy" id="37862"/>
    <lineage>
        <taxon>Eukaryota</taxon>
        <taxon>Metazoa</taxon>
        <taxon>Ecdysozoa</taxon>
        <taxon>Nematoda</taxon>
        <taxon>Chromadorea</taxon>
        <taxon>Rhabditida</taxon>
        <taxon>Rhabditina</taxon>
        <taxon>Rhabditomorpha</taxon>
        <taxon>Strongyloidea</taxon>
        <taxon>Heterorhabditidae</taxon>
        <taxon>Heterorhabditis</taxon>
    </lineage>
</organism>
<evidence type="ECO:0000313" key="2">
    <source>
        <dbReference type="Proteomes" id="UP000095283"/>
    </source>
</evidence>